<dbReference type="EMBL" id="JABCQN010000004">
    <property type="protein sequence ID" value="MBF0871278.1"/>
    <property type="molecule type" value="Genomic_DNA"/>
</dbReference>
<dbReference type="AlphaFoldDB" id="A0A9Q2ISW0"/>
<keyword evidence="2" id="KW-1133">Transmembrane helix</keyword>
<sequence>MRLECPHCHAVFEVPEALLGHARRLRCANCGESWEIMSSEPEVQEAEGGDQGVEQAVAPEAGSDERQDNEAVSLKPQSVGVCSLAAREIERRQAALHSRSSVGAPTGSEPMARKMIGSTGRWLAAWGVSLAMVGGGAVAAWHWKAGELVHLWPGVGHFVSP</sequence>
<dbReference type="Gene3D" id="2.20.28.160">
    <property type="match status" value="1"/>
</dbReference>
<reference evidence="4" key="1">
    <citation type="submission" date="2020-04" db="EMBL/GenBank/DDBJ databases">
        <authorList>
            <person name="Sombolestani A."/>
        </authorList>
    </citation>
    <scope>NUCLEOTIDE SEQUENCE</scope>
    <source>
        <strain evidence="4">R71697</strain>
    </source>
</reference>
<evidence type="ECO:0000256" key="2">
    <source>
        <dbReference type="SAM" id="Phobius"/>
    </source>
</evidence>
<evidence type="ECO:0000256" key="1">
    <source>
        <dbReference type="SAM" id="MobiDB-lite"/>
    </source>
</evidence>
<reference evidence="4" key="2">
    <citation type="submission" date="2020-11" db="EMBL/GenBank/DDBJ databases">
        <title>Description of novel Gluconobacter species.</title>
        <authorList>
            <person name="Cleenwerck I."/>
            <person name="Cnockaert M."/>
            <person name="Borremans W."/>
            <person name="Wieme A.D."/>
            <person name="De Vuyst L."/>
            <person name="Vandamme P."/>
        </authorList>
    </citation>
    <scope>NUCLEOTIDE SEQUENCE</scope>
    <source>
        <strain evidence="4">R71697</strain>
    </source>
</reference>
<name>A0A9Q2ISW0_GLUJA</name>
<feature type="domain" description="Zinc finger/thioredoxin putative" evidence="3">
    <location>
        <begin position="1"/>
        <end position="34"/>
    </location>
</feature>
<proteinExistence type="predicted"/>
<evidence type="ECO:0000259" key="3">
    <source>
        <dbReference type="Pfam" id="PF13717"/>
    </source>
</evidence>
<dbReference type="InterPro" id="IPR011723">
    <property type="entry name" value="Znf/thioredoxin_put"/>
</dbReference>
<dbReference type="Proteomes" id="UP000661006">
    <property type="component" value="Unassembled WGS sequence"/>
</dbReference>
<evidence type="ECO:0000313" key="4">
    <source>
        <dbReference type="EMBL" id="MBF0871278.1"/>
    </source>
</evidence>
<feature type="region of interest" description="Disordered" evidence="1">
    <location>
        <begin position="41"/>
        <end position="72"/>
    </location>
</feature>
<dbReference type="Pfam" id="PF13717">
    <property type="entry name" value="Zn_ribbon_4"/>
    <property type="match status" value="1"/>
</dbReference>
<accession>A0A9Q2ISW0</accession>
<feature type="transmembrane region" description="Helical" evidence="2">
    <location>
        <begin position="123"/>
        <end position="143"/>
    </location>
</feature>
<protein>
    <recommendedName>
        <fullName evidence="3">Zinc finger/thioredoxin putative domain-containing protein</fullName>
    </recommendedName>
</protein>
<keyword evidence="2" id="KW-0812">Transmembrane</keyword>
<comment type="caution">
    <text evidence="4">The sequence shown here is derived from an EMBL/GenBank/DDBJ whole genome shotgun (WGS) entry which is preliminary data.</text>
</comment>
<dbReference type="NCBIfam" id="TIGR02098">
    <property type="entry name" value="MJ0042_CXXC"/>
    <property type="match status" value="1"/>
</dbReference>
<keyword evidence="2" id="KW-0472">Membrane</keyword>
<evidence type="ECO:0000313" key="5">
    <source>
        <dbReference type="Proteomes" id="UP000661006"/>
    </source>
</evidence>
<gene>
    <name evidence="4" type="ORF">HKD32_10520</name>
</gene>
<organism evidence="4 5">
    <name type="scientific">Gluconobacter japonicus</name>
    <dbReference type="NCBI Taxonomy" id="376620"/>
    <lineage>
        <taxon>Bacteria</taxon>
        <taxon>Pseudomonadati</taxon>
        <taxon>Pseudomonadota</taxon>
        <taxon>Alphaproteobacteria</taxon>
        <taxon>Acetobacterales</taxon>
        <taxon>Acetobacteraceae</taxon>
        <taxon>Gluconobacter</taxon>
    </lineage>
</organism>